<gene>
    <name evidence="2" type="ORF">E2L08_16115</name>
</gene>
<evidence type="ECO:0000256" key="1">
    <source>
        <dbReference type="SAM" id="Phobius"/>
    </source>
</evidence>
<organism evidence="2 3">
    <name type="scientific">Palleronia sediminis</name>
    <dbReference type="NCBI Taxonomy" id="2547833"/>
    <lineage>
        <taxon>Bacteria</taxon>
        <taxon>Pseudomonadati</taxon>
        <taxon>Pseudomonadota</taxon>
        <taxon>Alphaproteobacteria</taxon>
        <taxon>Rhodobacterales</taxon>
        <taxon>Roseobacteraceae</taxon>
        <taxon>Palleronia</taxon>
    </lineage>
</organism>
<protein>
    <submittedName>
        <fullName evidence="2">DUF3429 family protein</fullName>
    </submittedName>
</protein>
<feature type="transmembrane region" description="Helical" evidence="1">
    <location>
        <begin position="21"/>
        <end position="40"/>
    </location>
</feature>
<dbReference type="OrthoDB" id="7273031at2"/>
<reference evidence="2 3" key="1">
    <citation type="submission" date="2019-03" db="EMBL/GenBank/DDBJ databases">
        <title>Primorskyibacter sp. SS33 isolated from sediments.</title>
        <authorList>
            <person name="Xunke S."/>
        </authorList>
    </citation>
    <scope>NUCLEOTIDE SEQUENCE [LARGE SCALE GENOMIC DNA]</scope>
    <source>
        <strain evidence="2 3">SS33</strain>
    </source>
</reference>
<evidence type="ECO:0000313" key="3">
    <source>
        <dbReference type="Proteomes" id="UP000295701"/>
    </source>
</evidence>
<sequence length="152" mass="16693">MTENRPRRLTVTEPARIPWDAVILGWGPVLVFPAGALWIWLGGPEWLAPAIRLWGAAVALFLSGVRRGLSFRMPGGWTWAQMAMFAWLFWAGLAALLLPLELALVLLVVIYASLALLDPLAASREEAPLWFRRLRPAQMGVAAVGLAAVWLG</sequence>
<evidence type="ECO:0000313" key="2">
    <source>
        <dbReference type="EMBL" id="TDL74234.1"/>
    </source>
</evidence>
<keyword evidence="1" id="KW-0812">Transmembrane</keyword>
<keyword evidence="3" id="KW-1185">Reference proteome</keyword>
<feature type="transmembrane region" description="Helical" evidence="1">
    <location>
        <begin position="46"/>
        <end position="65"/>
    </location>
</feature>
<dbReference type="Proteomes" id="UP000295701">
    <property type="component" value="Unassembled WGS sequence"/>
</dbReference>
<comment type="caution">
    <text evidence="2">The sequence shown here is derived from an EMBL/GenBank/DDBJ whole genome shotgun (WGS) entry which is preliminary data.</text>
</comment>
<accession>A0A4R5ZVF6</accession>
<dbReference type="AlphaFoldDB" id="A0A4R5ZVF6"/>
<name>A0A4R5ZVF6_9RHOB</name>
<keyword evidence="1" id="KW-0472">Membrane</keyword>
<dbReference type="RefSeq" id="WP_133398123.1">
    <property type="nucleotide sequence ID" value="NZ_SNAA01000027.1"/>
</dbReference>
<dbReference type="EMBL" id="SNAA01000027">
    <property type="protein sequence ID" value="TDL74234.1"/>
    <property type="molecule type" value="Genomic_DNA"/>
</dbReference>
<proteinExistence type="predicted"/>
<keyword evidence="1" id="KW-1133">Transmembrane helix</keyword>